<evidence type="ECO:0000256" key="4">
    <source>
        <dbReference type="ARBA" id="ARBA00022825"/>
    </source>
</evidence>
<dbReference type="PRINTS" id="PR00723">
    <property type="entry name" value="SUBTILISIN"/>
</dbReference>
<evidence type="ECO:0000256" key="3">
    <source>
        <dbReference type="ARBA" id="ARBA00022801"/>
    </source>
</evidence>
<feature type="active site" description="Charge relay system" evidence="5">
    <location>
        <position position="329"/>
    </location>
</feature>
<dbReference type="PANTHER" id="PTHR43806">
    <property type="entry name" value="PEPTIDASE S8"/>
    <property type="match status" value="1"/>
</dbReference>
<protein>
    <submittedName>
        <fullName evidence="9">Peptidase inhibitor I9</fullName>
    </submittedName>
</protein>
<evidence type="ECO:0000259" key="8">
    <source>
        <dbReference type="Pfam" id="PF05922"/>
    </source>
</evidence>
<gene>
    <name evidence="9" type="ORF">SAMN04487818_104205</name>
</gene>
<dbReference type="InterPro" id="IPR036852">
    <property type="entry name" value="Peptidase_S8/S53_dom_sf"/>
</dbReference>
<feature type="domain" description="Peptidase S8/S53" evidence="7">
    <location>
        <begin position="142"/>
        <end position="364"/>
    </location>
</feature>
<feature type="chain" id="PRO_5011537345" evidence="6">
    <location>
        <begin position="29"/>
        <end position="385"/>
    </location>
</feature>
<dbReference type="InterPro" id="IPR010259">
    <property type="entry name" value="S8pro/Inhibitor_I9"/>
</dbReference>
<feature type="domain" description="Inhibitor I9" evidence="8">
    <location>
        <begin position="56"/>
        <end position="102"/>
    </location>
</feature>
<dbReference type="Pfam" id="PF05922">
    <property type="entry name" value="Inhibitor_I9"/>
    <property type="match status" value="1"/>
</dbReference>
<comment type="similarity">
    <text evidence="1 5">Belongs to the peptidase S8 family.</text>
</comment>
<evidence type="ECO:0000313" key="9">
    <source>
        <dbReference type="EMBL" id="SER58663.1"/>
    </source>
</evidence>
<dbReference type="SUPFAM" id="SSF54897">
    <property type="entry name" value="Protease propeptides/inhibitors"/>
    <property type="match status" value="1"/>
</dbReference>
<keyword evidence="4 5" id="KW-0720">Serine protease</keyword>
<dbReference type="SUPFAM" id="SSF52743">
    <property type="entry name" value="Subtilisin-like"/>
    <property type="match status" value="1"/>
</dbReference>
<keyword evidence="2 5" id="KW-0645">Protease</keyword>
<dbReference type="STRING" id="155974.SAMN04487818_104205"/>
<sequence>MVRAGLFALLSATALTATAMSFTPTATAAPAPTQGYVVVLRPTEAAEFGTRVTALADRYDARVDHRYTAALTGFSARLTGSGAKALAADPAVAYVVPDSPVRALGGQPNPPSWGLDRVDQRKLPLDKRYRYDTLADTVTAFILDTGVRATHVDFGGRVRGGRDFVDNDNDPDDLNGHGTFLAGVVGGKDYGLAKGVKLVPVRVLDRNGSGSVSGVIAGIDWITANAAGPSVVNMSLGGPANQALDAAVRASITAGITYSVPAGSSGGQAGSVSPARVTEAITSASLTKTDCAAVNSNSGPAVDLYAPGVGIVGPWITANDAKATLSGTSLAAAHTTGAAALRLAADPTLTPAGVQTALVRAASTGVCELPVNTPDRILYTGPFTR</sequence>
<feature type="signal peptide" evidence="6">
    <location>
        <begin position="1"/>
        <end position="28"/>
    </location>
</feature>
<evidence type="ECO:0000313" key="10">
    <source>
        <dbReference type="Proteomes" id="UP000199051"/>
    </source>
</evidence>
<dbReference type="InterPro" id="IPR015500">
    <property type="entry name" value="Peptidase_S8_subtilisin-rel"/>
</dbReference>
<dbReference type="InterPro" id="IPR034193">
    <property type="entry name" value="PCSK9_ProteinaseK-like"/>
</dbReference>
<feature type="active site" description="Charge relay system" evidence="5">
    <location>
        <position position="177"/>
    </location>
</feature>
<evidence type="ECO:0000256" key="1">
    <source>
        <dbReference type="ARBA" id="ARBA00011073"/>
    </source>
</evidence>
<feature type="active site" description="Charge relay system" evidence="5">
    <location>
        <position position="144"/>
    </location>
</feature>
<dbReference type="Proteomes" id="UP000199051">
    <property type="component" value="Unassembled WGS sequence"/>
</dbReference>
<keyword evidence="6" id="KW-0732">Signal</keyword>
<dbReference type="InterPro" id="IPR000209">
    <property type="entry name" value="Peptidase_S8/S53_dom"/>
</dbReference>
<dbReference type="InterPro" id="IPR023827">
    <property type="entry name" value="Peptidase_S8_Asp-AS"/>
</dbReference>
<dbReference type="AlphaFoldDB" id="A0A1H9QFV7"/>
<evidence type="ECO:0000256" key="6">
    <source>
        <dbReference type="SAM" id="SignalP"/>
    </source>
</evidence>
<evidence type="ECO:0000256" key="5">
    <source>
        <dbReference type="PROSITE-ProRule" id="PRU01240"/>
    </source>
</evidence>
<evidence type="ECO:0000256" key="2">
    <source>
        <dbReference type="ARBA" id="ARBA00022670"/>
    </source>
</evidence>
<reference evidence="10" key="1">
    <citation type="submission" date="2016-10" db="EMBL/GenBank/DDBJ databases">
        <authorList>
            <person name="Varghese N."/>
            <person name="Submissions S."/>
        </authorList>
    </citation>
    <scope>NUCLEOTIDE SEQUENCE [LARGE SCALE GENOMIC DNA]</scope>
    <source>
        <strain evidence="10">DSM 44260</strain>
    </source>
</reference>
<proteinExistence type="inferred from homology"/>
<organism evidence="9 10">
    <name type="scientific">Actinokineospora terrae</name>
    <dbReference type="NCBI Taxonomy" id="155974"/>
    <lineage>
        <taxon>Bacteria</taxon>
        <taxon>Bacillati</taxon>
        <taxon>Actinomycetota</taxon>
        <taxon>Actinomycetes</taxon>
        <taxon>Pseudonocardiales</taxon>
        <taxon>Pseudonocardiaceae</taxon>
        <taxon>Actinokineospora</taxon>
    </lineage>
</organism>
<dbReference type="FunFam" id="3.40.50.200:FF:000014">
    <property type="entry name" value="Proteinase K"/>
    <property type="match status" value="1"/>
</dbReference>
<dbReference type="PANTHER" id="PTHR43806:SF11">
    <property type="entry name" value="CEREVISIN-RELATED"/>
    <property type="match status" value="1"/>
</dbReference>
<keyword evidence="3 5" id="KW-0378">Hydrolase</keyword>
<name>A0A1H9QFV7_9PSEU</name>
<dbReference type="CDD" id="cd04077">
    <property type="entry name" value="Peptidases_S8_PCSK9_ProteinaseK_like"/>
    <property type="match status" value="1"/>
</dbReference>
<dbReference type="Pfam" id="PF00082">
    <property type="entry name" value="Peptidase_S8"/>
    <property type="match status" value="1"/>
</dbReference>
<keyword evidence="10" id="KW-1185">Reference proteome</keyword>
<dbReference type="PROSITE" id="PS51892">
    <property type="entry name" value="SUBTILASE"/>
    <property type="match status" value="1"/>
</dbReference>
<dbReference type="EMBL" id="FOGI01000004">
    <property type="protein sequence ID" value="SER58663.1"/>
    <property type="molecule type" value="Genomic_DNA"/>
</dbReference>
<dbReference type="InterPro" id="IPR037045">
    <property type="entry name" value="S8pro/Inhibitor_I9_sf"/>
</dbReference>
<dbReference type="InterPro" id="IPR050131">
    <property type="entry name" value="Peptidase_S8_subtilisin-like"/>
</dbReference>
<evidence type="ECO:0000259" key="7">
    <source>
        <dbReference type="Pfam" id="PF00082"/>
    </source>
</evidence>
<accession>A0A1H9QFV7</accession>
<dbReference type="GO" id="GO:0006508">
    <property type="term" value="P:proteolysis"/>
    <property type="evidence" value="ECO:0007669"/>
    <property type="project" value="UniProtKB-KW"/>
</dbReference>
<dbReference type="Gene3D" id="3.40.50.200">
    <property type="entry name" value="Peptidase S8/S53 domain"/>
    <property type="match status" value="1"/>
</dbReference>
<dbReference type="PROSITE" id="PS00136">
    <property type="entry name" value="SUBTILASE_ASP"/>
    <property type="match status" value="1"/>
</dbReference>
<dbReference type="Gene3D" id="3.30.70.80">
    <property type="entry name" value="Peptidase S8 propeptide/proteinase inhibitor I9"/>
    <property type="match status" value="1"/>
</dbReference>
<dbReference type="GO" id="GO:0004252">
    <property type="term" value="F:serine-type endopeptidase activity"/>
    <property type="evidence" value="ECO:0007669"/>
    <property type="project" value="UniProtKB-UniRule"/>
</dbReference>
<dbReference type="GO" id="GO:0005615">
    <property type="term" value="C:extracellular space"/>
    <property type="evidence" value="ECO:0007669"/>
    <property type="project" value="TreeGrafter"/>
</dbReference>